<evidence type="ECO:0000313" key="3">
    <source>
        <dbReference type="EMBL" id="KAK9076939.1"/>
    </source>
</evidence>
<gene>
    <name evidence="3" type="ORF">SSX86_005274</name>
</gene>
<sequence length="144" mass="16988">MAFIDHYLVLGLQSGKESSNIPITQITKAYRSKALELHPDKRPDDPDAVALFQSLQASYEILKNENTRKAFDSDLMNRMQQEKVVEEEKVEPPYCDNNIKRERSTRYNHDNRKKRKRPRWRVMFDGDIERRTASFAVMMKGLVR</sequence>
<feature type="compositionally biased region" description="Basic and acidic residues" evidence="1">
    <location>
        <begin position="82"/>
        <end position="91"/>
    </location>
</feature>
<comment type="caution">
    <text evidence="3">The sequence shown here is derived from an EMBL/GenBank/DDBJ whole genome shotgun (WGS) entry which is preliminary data.</text>
</comment>
<dbReference type="InterPro" id="IPR018253">
    <property type="entry name" value="DnaJ_domain_CS"/>
</dbReference>
<dbReference type="SUPFAM" id="SSF46565">
    <property type="entry name" value="Chaperone J-domain"/>
    <property type="match status" value="1"/>
</dbReference>
<name>A0AAP0DL68_9ASTR</name>
<dbReference type="PANTHER" id="PTHR45098:SF1">
    <property type="entry name" value="DNAJ DOMAIN CONTAINING PROTEIN, EXPRESSED"/>
    <property type="match status" value="1"/>
</dbReference>
<dbReference type="InterPro" id="IPR001623">
    <property type="entry name" value="DnaJ_domain"/>
</dbReference>
<evidence type="ECO:0000313" key="4">
    <source>
        <dbReference type="Proteomes" id="UP001408789"/>
    </source>
</evidence>
<feature type="compositionally biased region" description="Basic and acidic residues" evidence="1">
    <location>
        <begin position="98"/>
        <end position="110"/>
    </location>
</feature>
<dbReference type="PRINTS" id="PR00625">
    <property type="entry name" value="JDOMAIN"/>
</dbReference>
<dbReference type="PROSITE" id="PS50076">
    <property type="entry name" value="DNAJ_2"/>
    <property type="match status" value="1"/>
</dbReference>
<dbReference type="PROSITE" id="PS00636">
    <property type="entry name" value="DNAJ_1"/>
    <property type="match status" value="1"/>
</dbReference>
<keyword evidence="4" id="KW-1185">Reference proteome</keyword>
<dbReference type="PANTHER" id="PTHR45098">
    <property type="entry name" value="DNAJ DOMAIN CONTAINING PROTEIN, EXPRESSED"/>
    <property type="match status" value="1"/>
</dbReference>
<reference evidence="3 4" key="1">
    <citation type="submission" date="2024-04" db="EMBL/GenBank/DDBJ databases">
        <title>The reference genome of an endangered Asteraceae, Deinandra increscens subsp. villosa, native to the Central Coast of California.</title>
        <authorList>
            <person name="Guilliams M."/>
            <person name="Hasenstab-Lehman K."/>
            <person name="Meyer R."/>
            <person name="Mcevoy S."/>
        </authorList>
    </citation>
    <scope>NUCLEOTIDE SEQUENCE [LARGE SCALE GENOMIC DNA]</scope>
    <source>
        <tissue evidence="3">Leaf</tissue>
    </source>
</reference>
<protein>
    <recommendedName>
        <fullName evidence="2">J domain-containing protein</fullName>
    </recommendedName>
</protein>
<feature type="region of interest" description="Disordered" evidence="1">
    <location>
        <begin position="82"/>
        <end position="116"/>
    </location>
</feature>
<dbReference type="InterPro" id="IPR036869">
    <property type="entry name" value="J_dom_sf"/>
</dbReference>
<organism evidence="3 4">
    <name type="scientific">Deinandra increscens subsp. villosa</name>
    <dbReference type="NCBI Taxonomy" id="3103831"/>
    <lineage>
        <taxon>Eukaryota</taxon>
        <taxon>Viridiplantae</taxon>
        <taxon>Streptophyta</taxon>
        <taxon>Embryophyta</taxon>
        <taxon>Tracheophyta</taxon>
        <taxon>Spermatophyta</taxon>
        <taxon>Magnoliopsida</taxon>
        <taxon>eudicotyledons</taxon>
        <taxon>Gunneridae</taxon>
        <taxon>Pentapetalae</taxon>
        <taxon>asterids</taxon>
        <taxon>campanulids</taxon>
        <taxon>Asterales</taxon>
        <taxon>Asteraceae</taxon>
        <taxon>Asteroideae</taxon>
        <taxon>Heliantheae alliance</taxon>
        <taxon>Madieae</taxon>
        <taxon>Madiinae</taxon>
        <taxon>Deinandra</taxon>
    </lineage>
</organism>
<dbReference type="Gene3D" id="1.10.287.110">
    <property type="entry name" value="DnaJ domain"/>
    <property type="match status" value="1"/>
</dbReference>
<dbReference type="AlphaFoldDB" id="A0AAP0DL68"/>
<proteinExistence type="predicted"/>
<dbReference type="Pfam" id="PF00226">
    <property type="entry name" value="DnaJ"/>
    <property type="match status" value="1"/>
</dbReference>
<evidence type="ECO:0000256" key="1">
    <source>
        <dbReference type="SAM" id="MobiDB-lite"/>
    </source>
</evidence>
<accession>A0AAP0DL68</accession>
<feature type="domain" description="J" evidence="2">
    <location>
        <begin position="5"/>
        <end position="75"/>
    </location>
</feature>
<dbReference type="CDD" id="cd06257">
    <property type="entry name" value="DnaJ"/>
    <property type="match status" value="1"/>
</dbReference>
<dbReference type="SMART" id="SM00271">
    <property type="entry name" value="DnaJ"/>
    <property type="match status" value="1"/>
</dbReference>
<dbReference type="Proteomes" id="UP001408789">
    <property type="component" value="Unassembled WGS sequence"/>
</dbReference>
<dbReference type="EMBL" id="JBCNJP010000007">
    <property type="protein sequence ID" value="KAK9076939.1"/>
    <property type="molecule type" value="Genomic_DNA"/>
</dbReference>
<evidence type="ECO:0000259" key="2">
    <source>
        <dbReference type="PROSITE" id="PS50076"/>
    </source>
</evidence>